<organism evidence="1 2">
    <name type="scientific">Nezara viridula</name>
    <name type="common">Southern green stink bug</name>
    <name type="synonym">Cimex viridulus</name>
    <dbReference type="NCBI Taxonomy" id="85310"/>
    <lineage>
        <taxon>Eukaryota</taxon>
        <taxon>Metazoa</taxon>
        <taxon>Ecdysozoa</taxon>
        <taxon>Arthropoda</taxon>
        <taxon>Hexapoda</taxon>
        <taxon>Insecta</taxon>
        <taxon>Pterygota</taxon>
        <taxon>Neoptera</taxon>
        <taxon>Paraneoptera</taxon>
        <taxon>Hemiptera</taxon>
        <taxon>Heteroptera</taxon>
        <taxon>Panheteroptera</taxon>
        <taxon>Pentatomomorpha</taxon>
        <taxon>Pentatomoidea</taxon>
        <taxon>Pentatomidae</taxon>
        <taxon>Pentatominae</taxon>
        <taxon>Nezara</taxon>
    </lineage>
</organism>
<dbReference type="EMBL" id="OV725079">
    <property type="protein sequence ID" value="CAH1396586.1"/>
    <property type="molecule type" value="Genomic_DNA"/>
</dbReference>
<accession>A0A9P0H713</accession>
<sequence length="39" mass="4745">MELPPFDGKLLTNEKRYRDGCHLEEIWQSKWLILETILE</sequence>
<dbReference type="AlphaFoldDB" id="A0A9P0H713"/>
<reference evidence="1" key="1">
    <citation type="submission" date="2022-01" db="EMBL/GenBank/DDBJ databases">
        <authorList>
            <person name="King R."/>
        </authorList>
    </citation>
    <scope>NUCLEOTIDE SEQUENCE</scope>
</reference>
<gene>
    <name evidence="1" type="ORF">NEZAVI_LOCUS6627</name>
</gene>
<keyword evidence="2" id="KW-1185">Reference proteome</keyword>
<evidence type="ECO:0000313" key="2">
    <source>
        <dbReference type="Proteomes" id="UP001152798"/>
    </source>
</evidence>
<name>A0A9P0H713_NEZVI</name>
<proteinExistence type="predicted"/>
<dbReference type="Proteomes" id="UP001152798">
    <property type="component" value="Chromosome 3"/>
</dbReference>
<evidence type="ECO:0000313" key="1">
    <source>
        <dbReference type="EMBL" id="CAH1396586.1"/>
    </source>
</evidence>
<protein>
    <submittedName>
        <fullName evidence="1">Uncharacterized protein</fullName>
    </submittedName>
</protein>